<dbReference type="InterPro" id="IPR015424">
    <property type="entry name" value="PyrdxlP-dep_Trfase"/>
</dbReference>
<evidence type="ECO:0000256" key="1">
    <source>
        <dbReference type="ARBA" id="ARBA00001933"/>
    </source>
</evidence>
<protein>
    <submittedName>
        <fullName evidence="6">Aminotransferase class V-fold PLP-dependent enzyme</fullName>
    </submittedName>
</protein>
<dbReference type="InterPro" id="IPR015421">
    <property type="entry name" value="PyrdxlP-dep_Trfase_major"/>
</dbReference>
<dbReference type="PROSITE" id="PS00595">
    <property type="entry name" value="AA_TRANSFER_CLASS_5"/>
    <property type="match status" value="1"/>
</dbReference>
<name>A0ABP8ALV0_9MICO</name>
<evidence type="ECO:0000256" key="2">
    <source>
        <dbReference type="ARBA" id="ARBA00022898"/>
    </source>
</evidence>
<feature type="domain" description="Aminotransferase class V" evidence="5">
    <location>
        <begin position="25"/>
        <end position="377"/>
    </location>
</feature>
<evidence type="ECO:0000256" key="3">
    <source>
        <dbReference type="RuleBase" id="RU004075"/>
    </source>
</evidence>
<dbReference type="InterPro" id="IPR020578">
    <property type="entry name" value="Aminotrans_V_PyrdxlP_BS"/>
</dbReference>
<dbReference type="PANTHER" id="PTHR43586:SF15">
    <property type="entry name" value="BLR3095 PROTEIN"/>
    <property type="match status" value="1"/>
</dbReference>
<organism evidence="6 7">
    <name type="scientific">Gryllotalpicola kribbensis</name>
    <dbReference type="NCBI Taxonomy" id="993084"/>
    <lineage>
        <taxon>Bacteria</taxon>
        <taxon>Bacillati</taxon>
        <taxon>Actinomycetota</taxon>
        <taxon>Actinomycetes</taxon>
        <taxon>Micrococcales</taxon>
        <taxon>Microbacteriaceae</taxon>
        <taxon>Gryllotalpicola</taxon>
    </lineage>
</organism>
<dbReference type="Gene3D" id="3.40.640.10">
    <property type="entry name" value="Type I PLP-dependent aspartate aminotransferase-like (Major domain)"/>
    <property type="match status" value="1"/>
</dbReference>
<keyword evidence="6" id="KW-0808">Transferase</keyword>
<evidence type="ECO:0000313" key="7">
    <source>
        <dbReference type="Proteomes" id="UP001500213"/>
    </source>
</evidence>
<dbReference type="EMBL" id="BAABBX010000005">
    <property type="protein sequence ID" value="GAA4186099.1"/>
    <property type="molecule type" value="Genomic_DNA"/>
</dbReference>
<dbReference type="Gene3D" id="3.90.1150.10">
    <property type="entry name" value="Aspartate Aminotransferase, domain 1"/>
    <property type="match status" value="1"/>
</dbReference>
<dbReference type="Pfam" id="PF00266">
    <property type="entry name" value="Aminotran_5"/>
    <property type="match status" value="1"/>
</dbReference>
<keyword evidence="6" id="KW-0032">Aminotransferase</keyword>
<sequence length="381" mass="41035">MSTTTTDTAAFQVARQEFRVLDDLTYLDVAGRAPMADRVHREMLEYLTVCRARGADKDEWLARVERIRARTAAFLGADAHEIAFMKNTSDGLNTIGAALQLQPGDSVLVSPEFEHANNVYPWVHLRDRGVNIRTAPVGPGGVVRAQDIEAAIDASTRLVTLSAVSAWTGARPNLAAIAQVAHAHGAFFLVDAAQAAGVVDIDVHRDDVDALAAATQKGLLGMYGLGVLYCRADWFDRLRPPFLSVAGVQREGLHESDLGDFQNASVLGSAARFEVGNHNFAGLFALDAALSLLEEAGIARIERHVLDLADRLIIGLTEAGLNPAVDTAQSGIVAFPAPDPGAMIARLDSHGVRVSLRRGRVRASLHLYNDQSDIQRLIDLL</sequence>
<dbReference type="GO" id="GO:0008483">
    <property type="term" value="F:transaminase activity"/>
    <property type="evidence" value="ECO:0007669"/>
    <property type="project" value="UniProtKB-KW"/>
</dbReference>
<proteinExistence type="inferred from homology"/>
<evidence type="ECO:0000313" key="6">
    <source>
        <dbReference type="EMBL" id="GAA4186099.1"/>
    </source>
</evidence>
<dbReference type="RefSeq" id="WP_344774263.1">
    <property type="nucleotide sequence ID" value="NZ_BAABBX010000005.1"/>
</dbReference>
<dbReference type="InterPro" id="IPR000192">
    <property type="entry name" value="Aminotrans_V_dom"/>
</dbReference>
<dbReference type="Proteomes" id="UP001500213">
    <property type="component" value="Unassembled WGS sequence"/>
</dbReference>
<dbReference type="PANTHER" id="PTHR43586">
    <property type="entry name" value="CYSTEINE DESULFURASE"/>
    <property type="match status" value="1"/>
</dbReference>
<comment type="caution">
    <text evidence="6">The sequence shown here is derived from an EMBL/GenBank/DDBJ whole genome shotgun (WGS) entry which is preliminary data.</text>
</comment>
<accession>A0ABP8ALV0</accession>
<keyword evidence="7" id="KW-1185">Reference proteome</keyword>
<comment type="cofactor">
    <cofactor evidence="1 4">
        <name>pyridoxal 5'-phosphate</name>
        <dbReference type="ChEBI" id="CHEBI:597326"/>
    </cofactor>
</comment>
<evidence type="ECO:0000256" key="4">
    <source>
        <dbReference type="RuleBase" id="RU004504"/>
    </source>
</evidence>
<dbReference type="InterPro" id="IPR015422">
    <property type="entry name" value="PyrdxlP-dep_Trfase_small"/>
</dbReference>
<gene>
    <name evidence="6" type="ORF">GCM10022288_09100</name>
</gene>
<evidence type="ECO:0000259" key="5">
    <source>
        <dbReference type="Pfam" id="PF00266"/>
    </source>
</evidence>
<keyword evidence="2" id="KW-0663">Pyridoxal phosphate</keyword>
<comment type="similarity">
    <text evidence="3">Belongs to the class-V pyridoxal-phosphate-dependent aminotransferase family.</text>
</comment>
<reference evidence="7" key="1">
    <citation type="journal article" date="2019" name="Int. J. Syst. Evol. Microbiol.">
        <title>The Global Catalogue of Microorganisms (GCM) 10K type strain sequencing project: providing services to taxonomists for standard genome sequencing and annotation.</title>
        <authorList>
            <consortium name="The Broad Institute Genomics Platform"/>
            <consortium name="The Broad Institute Genome Sequencing Center for Infectious Disease"/>
            <person name="Wu L."/>
            <person name="Ma J."/>
        </authorList>
    </citation>
    <scope>NUCLEOTIDE SEQUENCE [LARGE SCALE GENOMIC DNA]</scope>
    <source>
        <strain evidence="7">JCM 17593</strain>
    </source>
</reference>
<dbReference type="SUPFAM" id="SSF53383">
    <property type="entry name" value="PLP-dependent transferases"/>
    <property type="match status" value="1"/>
</dbReference>